<dbReference type="CDD" id="cd00761">
    <property type="entry name" value="Glyco_tranf_GTA_type"/>
    <property type="match status" value="1"/>
</dbReference>
<dbReference type="Pfam" id="PF00535">
    <property type="entry name" value="Glycos_transf_2"/>
    <property type="match status" value="1"/>
</dbReference>
<gene>
    <name evidence="2" type="ORF">H4Q32_010347</name>
</gene>
<accession>A0ABQ8MUF5</accession>
<dbReference type="PANTHER" id="PTHR15046:SF2">
    <property type="entry name" value="BETA-1,4 N-ACETYLGALACTOSAMINYLTRANSFERASE 2"/>
    <property type="match status" value="1"/>
</dbReference>
<sequence length="434" mass="49143">MDIMKTIMASGYSGIGAFLSTNRSSCSSEGMLTKPKISEELLKGIVQRRAEEMGANLDKFIIAPANSPLQYPITGFTVSPLKKSVIPGLALQTQKREVYKVSLSAKTGVLSVDSVTAGDQVDGQGQSNLTISSSSLTHVNDLLSRVTYYSTIYHIKTSDFVHFIFEDHEVVFPILIRRQTVPSLYDPGTDVNSQVTVLTKTFLRYKELNVLIQSIRMYYPDIMIIIADDSMKPEPVTGKNIEHYIMPPTRGWFAGRNLAVSQVTTKYFLWVDDDFQFLKGTRIESFVEIMEAVPELDILGGDVSGNQYYFTFEYEEGDEEEGGCLTRIKKGFHQQLPNFPNCFLVDGVVNYFLGRTDAVRRVGFDPYLKRVGHSEFFMDGLGQLLIASCKGLSIGHQRHRPRGKYAYFRTQKKSEGRNKVYHHFFKNYLKHVKF</sequence>
<dbReference type="Proteomes" id="UP000830375">
    <property type="component" value="Unassembled WGS sequence"/>
</dbReference>
<dbReference type="SUPFAM" id="SSF53448">
    <property type="entry name" value="Nucleotide-diphospho-sugar transferases"/>
    <property type="match status" value="1"/>
</dbReference>
<keyword evidence="3" id="KW-1185">Reference proteome</keyword>
<comment type="caution">
    <text evidence="2">The sequence shown here is derived from an EMBL/GenBank/DDBJ whole genome shotgun (WGS) entry which is preliminary data.</text>
</comment>
<organism evidence="2 3">
    <name type="scientific">Labeo rohita</name>
    <name type="common">Indian major carp</name>
    <name type="synonym">Cyprinus rohita</name>
    <dbReference type="NCBI Taxonomy" id="84645"/>
    <lineage>
        <taxon>Eukaryota</taxon>
        <taxon>Metazoa</taxon>
        <taxon>Chordata</taxon>
        <taxon>Craniata</taxon>
        <taxon>Vertebrata</taxon>
        <taxon>Euteleostomi</taxon>
        <taxon>Actinopterygii</taxon>
        <taxon>Neopterygii</taxon>
        <taxon>Teleostei</taxon>
        <taxon>Ostariophysi</taxon>
        <taxon>Cypriniformes</taxon>
        <taxon>Cyprinidae</taxon>
        <taxon>Labeoninae</taxon>
        <taxon>Labeonini</taxon>
        <taxon>Labeo</taxon>
    </lineage>
</organism>
<name>A0ABQ8MUF5_LABRO</name>
<dbReference type="EMBL" id="JACTAM010000003">
    <property type="protein sequence ID" value="KAI2666470.1"/>
    <property type="molecule type" value="Genomic_DNA"/>
</dbReference>
<evidence type="ECO:0000313" key="2">
    <source>
        <dbReference type="EMBL" id="KAI2666470.1"/>
    </source>
</evidence>
<reference evidence="2 3" key="1">
    <citation type="submission" date="2022-01" db="EMBL/GenBank/DDBJ databases">
        <title>A high-quality chromosome-level genome assembly of rohu carp, Labeo rohita.</title>
        <authorList>
            <person name="Arick M.A. II"/>
            <person name="Hsu C.-Y."/>
            <person name="Magbanua Z."/>
            <person name="Pechanova O."/>
            <person name="Grover C."/>
            <person name="Miller E."/>
            <person name="Thrash A."/>
            <person name="Ezzel L."/>
            <person name="Alam S."/>
            <person name="Benzie J."/>
            <person name="Hamilton M."/>
            <person name="Karsi A."/>
            <person name="Lawrence M.L."/>
            <person name="Peterson D.G."/>
        </authorList>
    </citation>
    <scope>NUCLEOTIDE SEQUENCE [LARGE SCALE GENOMIC DNA]</scope>
    <source>
        <strain evidence="3">BAU-BD-2019</strain>
        <tissue evidence="2">Blood</tissue>
    </source>
</reference>
<evidence type="ECO:0000259" key="1">
    <source>
        <dbReference type="Pfam" id="PF00535"/>
    </source>
</evidence>
<dbReference type="PANTHER" id="PTHR15046">
    <property type="entry name" value="GLYCO_TRANS_2-LIKE DOMAIN-CONTAINING PROTEIN"/>
    <property type="match status" value="1"/>
</dbReference>
<protein>
    <submittedName>
        <fullName evidence="2">Beta-1,4 N-acetylgalactosaminyltransferase 1</fullName>
    </submittedName>
</protein>
<feature type="domain" description="Glycosyltransferase 2-like" evidence="1">
    <location>
        <begin position="197"/>
        <end position="301"/>
    </location>
</feature>
<dbReference type="InterPro" id="IPR001173">
    <property type="entry name" value="Glyco_trans_2-like"/>
</dbReference>
<evidence type="ECO:0000313" key="3">
    <source>
        <dbReference type="Proteomes" id="UP000830375"/>
    </source>
</evidence>
<proteinExistence type="predicted"/>
<dbReference type="InterPro" id="IPR029044">
    <property type="entry name" value="Nucleotide-diphossugar_trans"/>
</dbReference>
<dbReference type="Gene3D" id="3.90.550.10">
    <property type="entry name" value="Spore Coat Polysaccharide Biosynthesis Protein SpsA, Chain A"/>
    <property type="match status" value="1"/>
</dbReference>